<comment type="cofactor">
    <cofactor evidence="1 11">
        <name>pyridoxal 5'-phosphate</name>
        <dbReference type="ChEBI" id="CHEBI:597326"/>
    </cofactor>
</comment>
<dbReference type="GO" id="GO:0033387">
    <property type="term" value="P:putrescine biosynthetic process from arginine, via ornithine"/>
    <property type="evidence" value="ECO:0007669"/>
    <property type="project" value="TreeGrafter"/>
</dbReference>
<keyword evidence="16" id="KW-1185">Reference proteome</keyword>
<dbReference type="Gene3D" id="3.20.20.10">
    <property type="entry name" value="Alanine racemase"/>
    <property type="match status" value="1"/>
</dbReference>
<evidence type="ECO:0000313" key="16">
    <source>
        <dbReference type="Proteomes" id="UP000639338"/>
    </source>
</evidence>
<dbReference type="SUPFAM" id="SSF51419">
    <property type="entry name" value="PLP-binding barrel"/>
    <property type="match status" value="1"/>
</dbReference>
<dbReference type="PRINTS" id="PR01182">
    <property type="entry name" value="ORNDCRBXLASE"/>
</dbReference>
<dbReference type="PROSITE" id="PS00878">
    <property type="entry name" value="ODR_DC_2_1"/>
    <property type="match status" value="1"/>
</dbReference>
<dbReference type="GO" id="GO:0005737">
    <property type="term" value="C:cytoplasm"/>
    <property type="evidence" value="ECO:0007669"/>
    <property type="project" value="TreeGrafter"/>
</dbReference>
<evidence type="ECO:0000256" key="10">
    <source>
        <dbReference type="ARBA" id="ARBA00049127"/>
    </source>
</evidence>
<evidence type="ECO:0000256" key="3">
    <source>
        <dbReference type="ARBA" id="ARBA00022898"/>
    </source>
</evidence>
<evidence type="ECO:0000256" key="12">
    <source>
        <dbReference type="RuleBase" id="RU003737"/>
    </source>
</evidence>
<evidence type="ECO:0000259" key="14">
    <source>
        <dbReference type="Pfam" id="PF02784"/>
    </source>
</evidence>
<organism evidence="15 16">
    <name type="scientific">Aphidius gifuensis</name>
    <name type="common">Parasitoid wasp</name>
    <dbReference type="NCBI Taxonomy" id="684658"/>
    <lineage>
        <taxon>Eukaryota</taxon>
        <taxon>Metazoa</taxon>
        <taxon>Ecdysozoa</taxon>
        <taxon>Arthropoda</taxon>
        <taxon>Hexapoda</taxon>
        <taxon>Insecta</taxon>
        <taxon>Pterygota</taxon>
        <taxon>Neoptera</taxon>
        <taxon>Endopterygota</taxon>
        <taxon>Hymenoptera</taxon>
        <taxon>Apocrita</taxon>
        <taxon>Ichneumonoidea</taxon>
        <taxon>Braconidae</taxon>
        <taxon>Aphidiinae</taxon>
        <taxon>Aphidius</taxon>
    </lineage>
</organism>
<gene>
    <name evidence="15" type="ORF">HCN44_011172</name>
</gene>
<evidence type="ECO:0000256" key="2">
    <source>
        <dbReference type="ARBA" id="ARBA00008872"/>
    </source>
</evidence>
<dbReference type="Pfam" id="PF02784">
    <property type="entry name" value="Orn_Arg_deC_N"/>
    <property type="match status" value="1"/>
</dbReference>
<keyword evidence="4" id="KW-0620">Polyamine biosynthesis</keyword>
<dbReference type="EMBL" id="JACMRX010000003">
    <property type="protein sequence ID" value="KAF7993903.1"/>
    <property type="molecule type" value="Genomic_DNA"/>
</dbReference>
<feature type="domain" description="Orn/DAP/Arg decarboxylase 2 C-terminal" evidence="13">
    <location>
        <begin position="37"/>
        <end position="373"/>
    </location>
</feature>
<dbReference type="PRINTS" id="PR01179">
    <property type="entry name" value="ODADCRBXLASE"/>
</dbReference>
<dbReference type="GO" id="GO:0004586">
    <property type="term" value="F:ornithine decarboxylase activity"/>
    <property type="evidence" value="ECO:0007669"/>
    <property type="project" value="UniProtKB-EC"/>
</dbReference>
<comment type="catalytic activity">
    <reaction evidence="10">
        <text>L-ornithine + H(+) = putrescine + CO2</text>
        <dbReference type="Rhea" id="RHEA:22964"/>
        <dbReference type="ChEBI" id="CHEBI:15378"/>
        <dbReference type="ChEBI" id="CHEBI:16526"/>
        <dbReference type="ChEBI" id="CHEBI:46911"/>
        <dbReference type="ChEBI" id="CHEBI:326268"/>
        <dbReference type="EC" id="4.1.1.17"/>
    </reaction>
</comment>
<reference evidence="15 16" key="1">
    <citation type="submission" date="2020-08" db="EMBL/GenBank/DDBJ databases">
        <title>Aphidius gifuensis genome sequencing and assembly.</title>
        <authorList>
            <person name="Du Z."/>
        </authorList>
    </citation>
    <scope>NUCLEOTIDE SEQUENCE [LARGE SCALE GENOMIC DNA]</scope>
    <source>
        <strain evidence="15">YNYX2018</strain>
        <tissue evidence="15">Adults</tissue>
    </source>
</reference>
<dbReference type="PROSITE" id="PS00879">
    <property type="entry name" value="ODR_DC_2_2"/>
    <property type="match status" value="1"/>
</dbReference>
<comment type="caution">
    <text evidence="15">The sequence shown here is derived from an EMBL/GenBank/DDBJ whole genome shotgun (WGS) entry which is preliminary data.</text>
</comment>
<dbReference type="PANTHER" id="PTHR11482:SF6">
    <property type="entry name" value="ORNITHINE DECARBOXYLASE 1-RELATED"/>
    <property type="match status" value="1"/>
</dbReference>
<comment type="subunit">
    <text evidence="9">Homodimer. Only the dimer is catalytically active, as the active sites are constructed of residues from both monomers.</text>
</comment>
<evidence type="ECO:0000256" key="4">
    <source>
        <dbReference type="ARBA" id="ARBA00023115"/>
    </source>
</evidence>
<comment type="pathway">
    <text evidence="6">Amine and polyamine biosynthesis; putrescine biosynthesis via L-ornithine pathway; putrescine from L-ornithine: step 1/1.</text>
</comment>
<dbReference type="SUPFAM" id="SSF50621">
    <property type="entry name" value="Alanine racemase C-terminal domain-like"/>
    <property type="match status" value="1"/>
</dbReference>
<dbReference type="InterPro" id="IPR000183">
    <property type="entry name" value="Orn/DAP/Arg_de-COase"/>
</dbReference>
<dbReference type="CDD" id="cd00622">
    <property type="entry name" value="PLPDE_III_ODC"/>
    <property type="match status" value="1"/>
</dbReference>
<dbReference type="InterPro" id="IPR002433">
    <property type="entry name" value="Orn_de-COase"/>
</dbReference>
<comment type="function">
    <text evidence="8">Catalyzes the first and rate-limiting step of polyamine biosynthesis that converts ornithine into putrescine, which is the precursor for the polyamines, spermidine and spermine. Polyamines are essential for cell proliferation and are implicated in cellular processes, ranging from DNA replication to apoptosis.</text>
</comment>
<dbReference type="InterPro" id="IPR022644">
    <property type="entry name" value="De-COase2_N"/>
</dbReference>
<dbReference type="InterPro" id="IPR022657">
    <property type="entry name" value="De-COase2_CS"/>
</dbReference>
<dbReference type="AlphaFoldDB" id="A0A835CU22"/>
<dbReference type="InterPro" id="IPR029066">
    <property type="entry name" value="PLP-binding_barrel"/>
</dbReference>
<dbReference type="InterPro" id="IPR022653">
    <property type="entry name" value="De-COase2_pyr-phos_BS"/>
</dbReference>
<dbReference type="OrthoDB" id="5034579at2759"/>
<evidence type="ECO:0000256" key="6">
    <source>
        <dbReference type="ARBA" id="ARBA00034115"/>
    </source>
</evidence>
<comment type="similarity">
    <text evidence="2 12">Belongs to the Orn/Lys/Arg decarboxylase class-II family.</text>
</comment>
<dbReference type="Gene3D" id="2.40.37.10">
    <property type="entry name" value="Lyase, Ornithine Decarboxylase, Chain A, domain 1"/>
    <property type="match status" value="1"/>
</dbReference>
<evidence type="ECO:0000256" key="1">
    <source>
        <dbReference type="ARBA" id="ARBA00001933"/>
    </source>
</evidence>
<feature type="modified residue" description="N6-(pyridoxal phosphate)lysine" evidence="11">
    <location>
        <position position="65"/>
    </location>
</feature>
<evidence type="ECO:0000256" key="7">
    <source>
        <dbReference type="ARBA" id="ARBA00034138"/>
    </source>
</evidence>
<sequence length="470" mass="52108">MKVSKMDERIHVLDSSSNVMSVIEEITNSGLQEEAFYVLDIGDIVKKHQIWKEKLPRVEPFYAVKCNDSLIVLEVLASLGASFDCASKVEINKVLEIGVDAKKIIFANPAKPASHIRHAANVGVDTMTVDNESELHKIFKFHQTAKIVIRIRCDAEIAQCQLGMKFGCDPIYEAPNLIRLARMMNLNVVGISFHVGSGCQDPPVFKRAIIHAKKLFDLAKELGFKPYLLDLGGGYPGNKGTSIDKIAEIINSALDDNFDDDVHVIAEPGRFYVASAFTLATSIHSKRSVRSDKMSPNSVTHNMYYINDGVYGSFNCLLYDHQIVTPIPLKSGCGKMTPSSIWGPTCDGLDLVVENMLLHEMDLGDWIIFEDMGAYTLPVASPFNGFPIPKVHVVAEEHIWLMLKDALPLSEDHFVIGNTPANLRLGLDIGGTKIDDWKNQPIDCNGSDMSDETTTTSDFIYDYVEVEPIN</sequence>
<feature type="domain" description="Orn/DAP/Arg decarboxylase 2 N-terminal" evidence="14">
    <location>
        <begin position="42"/>
        <end position="274"/>
    </location>
</feature>
<dbReference type="Pfam" id="PF00278">
    <property type="entry name" value="Orn_DAP_Arg_deC"/>
    <property type="match status" value="1"/>
</dbReference>
<proteinExistence type="inferred from homology"/>
<dbReference type="Proteomes" id="UP000639338">
    <property type="component" value="Unassembled WGS sequence"/>
</dbReference>
<evidence type="ECO:0000259" key="13">
    <source>
        <dbReference type="Pfam" id="PF00278"/>
    </source>
</evidence>
<evidence type="ECO:0000256" key="9">
    <source>
        <dbReference type="ARBA" id="ARBA00046672"/>
    </source>
</evidence>
<dbReference type="InterPro" id="IPR009006">
    <property type="entry name" value="Ala_racemase/Decarboxylase_C"/>
</dbReference>
<dbReference type="InterPro" id="IPR022643">
    <property type="entry name" value="De-COase2_C"/>
</dbReference>
<dbReference type="EC" id="4.1.1.17" evidence="7"/>
<keyword evidence="3 11" id="KW-0663">Pyridoxal phosphate</keyword>
<evidence type="ECO:0000256" key="5">
    <source>
        <dbReference type="ARBA" id="ARBA00023239"/>
    </source>
</evidence>
<dbReference type="FunFam" id="3.20.20.10:FF:000005">
    <property type="entry name" value="Ornithine decarboxylase"/>
    <property type="match status" value="1"/>
</dbReference>
<evidence type="ECO:0000256" key="8">
    <source>
        <dbReference type="ARBA" id="ARBA00037173"/>
    </source>
</evidence>
<protein>
    <recommendedName>
        <fullName evidence="7">ornithine decarboxylase</fullName>
        <ecNumber evidence="7">4.1.1.17</ecNumber>
    </recommendedName>
</protein>
<keyword evidence="5" id="KW-0456">Lyase</keyword>
<accession>A0A835CU22</accession>
<evidence type="ECO:0000256" key="11">
    <source>
        <dbReference type="PIRSR" id="PIRSR600183-50"/>
    </source>
</evidence>
<name>A0A835CU22_APHGI</name>
<dbReference type="PANTHER" id="PTHR11482">
    <property type="entry name" value="ARGININE/DIAMINOPIMELATE/ORNITHINE DECARBOXYLASE"/>
    <property type="match status" value="1"/>
</dbReference>
<feature type="active site" description="Proton donor" evidence="11">
    <location>
        <position position="346"/>
    </location>
</feature>
<evidence type="ECO:0000313" key="15">
    <source>
        <dbReference type="EMBL" id="KAF7993903.1"/>
    </source>
</evidence>